<reference evidence="3" key="2">
    <citation type="submission" date="2020-02" db="EMBL/GenBank/DDBJ databases">
        <title>Identification and distribution of gene clusters putatively required for synthesis of sphingolipid metabolism inhibitors in phylogenetically diverse species of the filamentous fungus Fusarium.</title>
        <authorList>
            <person name="Kim H.-S."/>
            <person name="Busman M."/>
            <person name="Brown D.W."/>
            <person name="Divon H."/>
            <person name="Uhlig S."/>
            <person name="Proctor R.H."/>
        </authorList>
    </citation>
    <scope>NUCLEOTIDE SEQUENCE</scope>
    <source>
        <strain evidence="3">NRRL 25174</strain>
    </source>
</reference>
<feature type="region of interest" description="Disordered" evidence="1">
    <location>
        <begin position="136"/>
        <end position="164"/>
    </location>
</feature>
<reference evidence="3" key="1">
    <citation type="journal article" date="2017" name="Mycologia">
        <title>Fusarium algeriense, sp. nov., a novel toxigenic crown rot pathogen of durum wheat from Algeria is nested in the Fusarium burgessii species complex.</title>
        <authorList>
            <person name="Laraba I."/>
            <person name="Keddad A."/>
            <person name="Boureghda H."/>
            <person name="Abdallah N."/>
            <person name="Vaughan M.M."/>
            <person name="Proctor R.H."/>
            <person name="Busman M."/>
            <person name="O'Donnell K."/>
        </authorList>
    </citation>
    <scope>NUCLEOTIDE SEQUENCE</scope>
    <source>
        <strain evidence="3">NRRL 25174</strain>
    </source>
</reference>
<dbReference type="EMBL" id="PVQB02000371">
    <property type="protein sequence ID" value="KAF4338022.1"/>
    <property type="molecule type" value="Genomic_DNA"/>
</dbReference>
<evidence type="ECO:0008006" key="5">
    <source>
        <dbReference type="Google" id="ProtNLM"/>
    </source>
</evidence>
<name>A0A9P5DUL4_9HYPO</name>
<feature type="compositionally biased region" description="Low complexity" evidence="1">
    <location>
        <begin position="137"/>
        <end position="154"/>
    </location>
</feature>
<proteinExistence type="predicted"/>
<evidence type="ECO:0000256" key="2">
    <source>
        <dbReference type="SAM" id="SignalP"/>
    </source>
</evidence>
<protein>
    <recommendedName>
        <fullName evidence="5">Infection structure specific protein</fullName>
    </recommendedName>
</protein>
<gene>
    <name evidence="3" type="ORF">FBEOM_8123</name>
</gene>
<feature type="chain" id="PRO_5040461775" description="Infection structure specific protein" evidence="2">
    <location>
        <begin position="17"/>
        <end position="188"/>
    </location>
</feature>
<keyword evidence="4" id="KW-1185">Reference proteome</keyword>
<keyword evidence="2" id="KW-0732">Signal</keyword>
<accession>A0A9P5DUL4</accession>
<comment type="caution">
    <text evidence="3">The sequence shown here is derived from an EMBL/GenBank/DDBJ whole genome shotgun (WGS) entry which is preliminary data.</text>
</comment>
<sequence>MRSAIILAVGATVVAASHPALERLEKRDAKECASVASSILPDLTAFPTPDSSLASYLAKQTDLVTMTDACVIPAVTGSMAKEYTSYASKLSSWYLDQRDGISSLLEACSDVPAVSSQVASLKASATICDKVTWAKETGSSDSSSGDATKTDASAKSTESSDKGNAAGVNSIKATAVVAVAGLAGVMML</sequence>
<evidence type="ECO:0000256" key="1">
    <source>
        <dbReference type="SAM" id="MobiDB-lite"/>
    </source>
</evidence>
<evidence type="ECO:0000313" key="4">
    <source>
        <dbReference type="Proteomes" id="UP000730481"/>
    </source>
</evidence>
<dbReference type="AlphaFoldDB" id="A0A9P5DUL4"/>
<dbReference type="Proteomes" id="UP000730481">
    <property type="component" value="Unassembled WGS sequence"/>
</dbReference>
<feature type="signal peptide" evidence="2">
    <location>
        <begin position="1"/>
        <end position="16"/>
    </location>
</feature>
<organism evidence="3 4">
    <name type="scientific">Fusarium beomiforme</name>
    <dbReference type="NCBI Taxonomy" id="44412"/>
    <lineage>
        <taxon>Eukaryota</taxon>
        <taxon>Fungi</taxon>
        <taxon>Dikarya</taxon>
        <taxon>Ascomycota</taxon>
        <taxon>Pezizomycotina</taxon>
        <taxon>Sordariomycetes</taxon>
        <taxon>Hypocreomycetidae</taxon>
        <taxon>Hypocreales</taxon>
        <taxon>Nectriaceae</taxon>
        <taxon>Fusarium</taxon>
        <taxon>Fusarium burgessii species complex</taxon>
    </lineage>
</organism>
<evidence type="ECO:0000313" key="3">
    <source>
        <dbReference type="EMBL" id="KAF4338022.1"/>
    </source>
</evidence>
<dbReference type="OrthoDB" id="4845881at2759"/>